<comment type="similarity">
    <text evidence="1">Belongs to the LysR transcriptional regulatory family.</text>
</comment>
<evidence type="ECO:0000259" key="5">
    <source>
        <dbReference type="PROSITE" id="PS50931"/>
    </source>
</evidence>
<feature type="domain" description="HTH lysR-type" evidence="5">
    <location>
        <begin position="2"/>
        <end position="59"/>
    </location>
</feature>
<keyword evidence="2" id="KW-0805">Transcription regulation</keyword>
<dbReference type="InterPro" id="IPR036388">
    <property type="entry name" value="WH-like_DNA-bd_sf"/>
</dbReference>
<dbReference type="Proteomes" id="UP000640426">
    <property type="component" value="Unassembled WGS sequence"/>
</dbReference>
<dbReference type="InterPro" id="IPR000847">
    <property type="entry name" value="LysR_HTH_N"/>
</dbReference>
<dbReference type="InterPro" id="IPR005119">
    <property type="entry name" value="LysR_subst-bd"/>
</dbReference>
<evidence type="ECO:0000256" key="1">
    <source>
        <dbReference type="ARBA" id="ARBA00009437"/>
    </source>
</evidence>
<dbReference type="Pfam" id="PF00126">
    <property type="entry name" value="HTH_1"/>
    <property type="match status" value="1"/>
</dbReference>
<protein>
    <submittedName>
        <fullName evidence="6">LysR family transcriptional regulator</fullName>
    </submittedName>
</protein>
<dbReference type="InterPro" id="IPR036390">
    <property type="entry name" value="WH_DNA-bd_sf"/>
</dbReference>
<dbReference type="CDD" id="cd05466">
    <property type="entry name" value="PBP2_LTTR_substrate"/>
    <property type="match status" value="1"/>
</dbReference>
<comment type="caution">
    <text evidence="6">The sequence shown here is derived from an EMBL/GenBank/DDBJ whole genome shotgun (WGS) entry which is preliminary data.</text>
</comment>
<evidence type="ECO:0000313" key="6">
    <source>
        <dbReference type="EMBL" id="MBJ6123347.1"/>
    </source>
</evidence>
<keyword evidence="3" id="KW-0238">DNA-binding</keyword>
<keyword evidence="4" id="KW-0804">Transcription</keyword>
<dbReference type="SUPFAM" id="SSF53850">
    <property type="entry name" value="Periplasmic binding protein-like II"/>
    <property type="match status" value="1"/>
</dbReference>
<reference evidence="7" key="1">
    <citation type="submission" date="2020-12" db="EMBL/GenBank/DDBJ databases">
        <title>Hymenobacter sp.</title>
        <authorList>
            <person name="Kim M.K."/>
        </authorList>
    </citation>
    <scope>NUCLEOTIDE SEQUENCE [LARGE SCALE GENOMIC DNA]</scope>
    <source>
        <strain evidence="7">BT553</strain>
    </source>
</reference>
<dbReference type="SUPFAM" id="SSF46785">
    <property type="entry name" value="Winged helix' DNA-binding domain"/>
    <property type="match status" value="1"/>
</dbReference>
<evidence type="ECO:0000256" key="4">
    <source>
        <dbReference type="ARBA" id="ARBA00023163"/>
    </source>
</evidence>
<evidence type="ECO:0000256" key="3">
    <source>
        <dbReference type="ARBA" id="ARBA00023125"/>
    </source>
</evidence>
<dbReference type="PANTHER" id="PTHR30346">
    <property type="entry name" value="TRANSCRIPTIONAL DUAL REGULATOR HCAR-RELATED"/>
    <property type="match status" value="1"/>
</dbReference>
<dbReference type="PRINTS" id="PR00039">
    <property type="entry name" value="HTHLYSR"/>
</dbReference>
<dbReference type="PROSITE" id="PS50931">
    <property type="entry name" value="HTH_LYSR"/>
    <property type="match status" value="1"/>
</dbReference>
<keyword evidence="7" id="KW-1185">Reference proteome</keyword>
<name>A0ABS0XTJ8_9SPHN</name>
<sequence>MIDRYHLRYFLAVVDTGNFSRAATACNVSQPTLSVGIAKLEKSLGKILFNRTNRRVALTDAGSRLVSHARMIETGFATAEREVVGSVSLTTFRLGVLATIPRRWIEAFLAVHRSFPDGDRIEIVEGKDRDLRSRLARGRIDVALTSLRDGDAVDGGQHLLTEGYSLALDVSHPLAARDIVRIEELANDPMIVRRHCELLPETSRFFTAHGIRPFFPARTTSDDKALSYVRAGLGVTVMPDGFQDTGIARVRLEGFDFTRTIGLVYAPHVDGHALSQGRTVASLVETLGSSHDRRWG</sequence>
<dbReference type="Gene3D" id="3.40.190.10">
    <property type="entry name" value="Periplasmic binding protein-like II"/>
    <property type="match status" value="2"/>
</dbReference>
<dbReference type="PANTHER" id="PTHR30346:SF28">
    <property type="entry name" value="HTH-TYPE TRANSCRIPTIONAL REGULATOR CYNR"/>
    <property type="match status" value="1"/>
</dbReference>
<dbReference type="Gene3D" id="1.10.10.10">
    <property type="entry name" value="Winged helix-like DNA-binding domain superfamily/Winged helix DNA-binding domain"/>
    <property type="match status" value="1"/>
</dbReference>
<accession>A0ABS0XTJ8</accession>
<gene>
    <name evidence="6" type="ORF">JAO74_16290</name>
</gene>
<organism evidence="6 7">
    <name type="scientific">Sphingomonas mollis</name>
    <dbReference type="NCBI Taxonomy" id="2795726"/>
    <lineage>
        <taxon>Bacteria</taxon>
        <taxon>Pseudomonadati</taxon>
        <taxon>Pseudomonadota</taxon>
        <taxon>Alphaproteobacteria</taxon>
        <taxon>Sphingomonadales</taxon>
        <taxon>Sphingomonadaceae</taxon>
        <taxon>Sphingomonas</taxon>
    </lineage>
</organism>
<evidence type="ECO:0000256" key="2">
    <source>
        <dbReference type="ARBA" id="ARBA00023015"/>
    </source>
</evidence>
<evidence type="ECO:0000313" key="7">
    <source>
        <dbReference type="Proteomes" id="UP000640426"/>
    </source>
</evidence>
<dbReference type="EMBL" id="JAELXS010000011">
    <property type="protein sequence ID" value="MBJ6123347.1"/>
    <property type="molecule type" value="Genomic_DNA"/>
</dbReference>
<dbReference type="RefSeq" id="WP_199040613.1">
    <property type="nucleotide sequence ID" value="NZ_JAELXS010000011.1"/>
</dbReference>
<proteinExistence type="inferred from homology"/>
<dbReference type="Pfam" id="PF03466">
    <property type="entry name" value="LysR_substrate"/>
    <property type="match status" value="1"/>
</dbReference>